<organism evidence="1 2">
    <name type="scientific">Methanosarcina thermophila</name>
    <dbReference type="NCBI Taxonomy" id="2210"/>
    <lineage>
        <taxon>Archaea</taxon>
        <taxon>Methanobacteriati</taxon>
        <taxon>Methanobacteriota</taxon>
        <taxon>Stenosarchaea group</taxon>
        <taxon>Methanomicrobia</taxon>
        <taxon>Methanosarcinales</taxon>
        <taxon>Methanosarcinaceae</taxon>
        <taxon>Methanosarcina</taxon>
    </lineage>
</organism>
<evidence type="ECO:0008006" key="3">
    <source>
        <dbReference type="Google" id="ProtNLM"/>
    </source>
</evidence>
<reference evidence="1 2" key="1">
    <citation type="submission" date="2016-10" db="EMBL/GenBank/DDBJ databases">
        <authorList>
            <person name="Varghese N."/>
            <person name="Submissions S."/>
        </authorList>
    </citation>
    <scope>NUCLEOTIDE SEQUENCE [LARGE SCALE GENOMIC DNA]</scope>
    <source>
        <strain evidence="1 2">DSM 11855</strain>
    </source>
</reference>
<gene>
    <name evidence="1" type="ORF">SAMN02910340_02079</name>
</gene>
<name>A0A1I7AE51_METTE</name>
<protein>
    <recommendedName>
        <fullName evidence="3">Portal protein</fullName>
    </recommendedName>
</protein>
<dbReference type="RefSeq" id="WP_149761775.1">
    <property type="nucleotide sequence ID" value="NZ_FPAO01000008.1"/>
</dbReference>
<dbReference type="EMBL" id="FPAO01000008">
    <property type="protein sequence ID" value="SFT73229.1"/>
    <property type="molecule type" value="Genomic_DNA"/>
</dbReference>
<sequence>MSELNAAAPTPKRKLSLAAAVEPLNRSNTSSTSGPYVNFDQNNRFTFYQQLSTCNPHVSTGLNKLGLSLVKGMSFDGKKQAVKEFKEYSKKSNFTNQIQTISRVLCRDGTYLAKPVYGANGGSFRLVPFLMPYTTILPEGYAPGSRPTKIMQPGKDLEKTRFYVYEKQQAQEVLEFNKVVYGNYNEYDSVQLDVKKRKTYGLYGSSLLVPLIPSIQNLLDIDQGFISFVKKYGNGRYIFNFRLVEELVKQDIITPEEGQEIINDWCEKHKDLSENEDIVGAGIDVYTPDPKGSLDITKFKESLETEIQIGLFQSPLNMGKASGTTYASAYMVEEDRMLVLEGIQEIVKGLAQTAVDFRQAAAGKQPGSVTIEFEELSLEKLTVTEMQEMYNTGVISKEMFLKRTGFPEEEMQE</sequence>
<evidence type="ECO:0000313" key="2">
    <source>
        <dbReference type="Proteomes" id="UP000323733"/>
    </source>
</evidence>
<dbReference type="Proteomes" id="UP000323733">
    <property type="component" value="Unassembled WGS sequence"/>
</dbReference>
<dbReference type="AlphaFoldDB" id="A0A1I7AE51"/>
<accession>A0A1I7AE51</accession>
<evidence type="ECO:0000313" key="1">
    <source>
        <dbReference type="EMBL" id="SFT73229.1"/>
    </source>
</evidence>
<keyword evidence="2" id="KW-1185">Reference proteome</keyword>
<proteinExistence type="predicted"/>